<protein>
    <recommendedName>
        <fullName evidence="4">Lipoprotein</fullName>
    </recommendedName>
</protein>
<keyword evidence="3" id="KW-1185">Reference proteome</keyword>
<name>A0ABR9E0V4_9GAMM</name>
<proteinExistence type="predicted"/>
<feature type="chain" id="PRO_5045086370" description="Lipoprotein" evidence="1">
    <location>
        <begin position="23"/>
        <end position="104"/>
    </location>
</feature>
<dbReference type="Proteomes" id="UP000648482">
    <property type="component" value="Unassembled WGS sequence"/>
</dbReference>
<accession>A0ABR9E0V4</accession>
<evidence type="ECO:0008006" key="4">
    <source>
        <dbReference type="Google" id="ProtNLM"/>
    </source>
</evidence>
<evidence type="ECO:0000313" key="3">
    <source>
        <dbReference type="Proteomes" id="UP000648482"/>
    </source>
</evidence>
<dbReference type="PROSITE" id="PS51257">
    <property type="entry name" value="PROKAR_LIPOPROTEIN"/>
    <property type="match status" value="1"/>
</dbReference>
<sequence>MKFILSITGFLLLAGCATGYQAHTWSGGYKDKALGENHYYVEYLGNGTNSTETVNTYWDMRAKELCPNGYTEVTSELGKNNSFAAGTAGVSFDHPWKKAEIKCN</sequence>
<reference evidence="2 3" key="1">
    <citation type="submission" date="2015-06" db="EMBL/GenBank/DDBJ databases">
        <title>Genome sequence of Pseudoalteromonas aliena.</title>
        <authorList>
            <person name="Xie B.-B."/>
            <person name="Rong J.-C."/>
            <person name="Qin Q.-L."/>
            <person name="Zhang Y.-Z."/>
        </authorList>
    </citation>
    <scope>NUCLEOTIDE SEQUENCE [LARGE SCALE GENOMIC DNA]</scope>
    <source>
        <strain evidence="2 3">SW19</strain>
    </source>
</reference>
<gene>
    <name evidence="2" type="ORF">PALI_a0258</name>
</gene>
<dbReference type="NCBIfam" id="NF047637">
    <property type="entry name" value="lipo_CC0125"/>
    <property type="match status" value="1"/>
</dbReference>
<keyword evidence="1" id="KW-0732">Signal</keyword>
<dbReference type="EMBL" id="AQGU01000025">
    <property type="protein sequence ID" value="MBE0359064.1"/>
    <property type="molecule type" value="Genomic_DNA"/>
</dbReference>
<organism evidence="2 3">
    <name type="scientific">Pseudoalteromonas aliena SW19</name>
    <dbReference type="NCBI Taxonomy" id="1314866"/>
    <lineage>
        <taxon>Bacteria</taxon>
        <taxon>Pseudomonadati</taxon>
        <taxon>Pseudomonadota</taxon>
        <taxon>Gammaproteobacteria</taxon>
        <taxon>Alteromonadales</taxon>
        <taxon>Pseudoalteromonadaceae</taxon>
        <taxon>Pseudoalteromonas</taxon>
    </lineage>
</organism>
<evidence type="ECO:0000313" key="2">
    <source>
        <dbReference type="EMBL" id="MBE0359064.1"/>
    </source>
</evidence>
<comment type="caution">
    <text evidence="2">The sequence shown here is derived from an EMBL/GenBank/DDBJ whole genome shotgun (WGS) entry which is preliminary data.</text>
</comment>
<evidence type="ECO:0000256" key="1">
    <source>
        <dbReference type="SAM" id="SignalP"/>
    </source>
</evidence>
<feature type="signal peptide" evidence="1">
    <location>
        <begin position="1"/>
        <end position="22"/>
    </location>
</feature>
<dbReference type="RefSeq" id="WP_058548258.1">
    <property type="nucleotide sequence ID" value="NZ_AQGU01000025.1"/>
</dbReference>